<dbReference type="PANTHER" id="PTHR37746:SF1">
    <property type="entry name" value="TRANSMEMBRANE PROTEIN"/>
    <property type="match status" value="1"/>
</dbReference>
<dbReference type="EMBL" id="GHES01033560">
    <property type="protein sequence ID" value="MPA64119.1"/>
    <property type="molecule type" value="Transcribed_RNA"/>
</dbReference>
<accession>A0A5B7B5Q3</accession>
<dbReference type="AlphaFoldDB" id="A0A5B7B5Q3"/>
<name>A0A5B7B5Q3_DAVIN</name>
<gene>
    <name evidence="2" type="ORF">Din_033560</name>
</gene>
<evidence type="ECO:0000313" key="2">
    <source>
        <dbReference type="EMBL" id="MPA64119.1"/>
    </source>
</evidence>
<keyword evidence="1" id="KW-0472">Membrane</keyword>
<keyword evidence="1" id="KW-0812">Transmembrane</keyword>
<organism evidence="2">
    <name type="scientific">Davidia involucrata</name>
    <name type="common">Dove tree</name>
    <dbReference type="NCBI Taxonomy" id="16924"/>
    <lineage>
        <taxon>Eukaryota</taxon>
        <taxon>Viridiplantae</taxon>
        <taxon>Streptophyta</taxon>
        <taxon>Embryophyta</taxon>
        <taxon>Tracheophyta</taxon>
        <taxon>Spermatophyta</taxon>
        <taxon>Magnoliopsida</taxon>
        <taxon>eudicotyledons</taxon>
        <taxon>Gunneridae</taxon>
        <taxon>Pentapetalae</taxon>
        <taxon>asterids</taxon>
        <taxon>Cornales</taxon>
        <taxon>Nyssaceae</taxon>
        <taxon>Davidia</taxon>
    </lineage>
</organism>
<evidence type="ECO:0000256" key="1">
    <source>
        <dbReference type="SAM" id="Phobius"/>
    </source>
</evidence>
<feature type="transmembrane region" description="Helical" evidence="1">
    <location>
        <begin position="56"/>
        <end position="77"/>
    </location>
</feature>
<reference evidence="2" key="1">
    <citation type="submission" date="2019-08" db="EMBL/GenBank/DDBJ databases">
        <title>Reference gene set and small RNA set construction with multiple tissues from Davidia involucrata Baill.</title>
        <authorList>
            <person name="Yang H."/>
            <person name="Zhou C."/>
            <person name="Li G."/>
            <person name="Wang J."/>
            <person name="Gao P."/>
            <person name="Wang M."/>
            <person name="Wang R."/>
            <person name="Zhao Y."/>
        </authorList>
    </citation>
    <scope>NUCLEOTIDE SEQUENCE</scope>
    <source>
        <tissue evidence="2">Mixed with DoveR01_LX</tissue>
    </source>
</reference>
<sequence>MEKKSWEFNSISAKFLAKTMDFFENTLSYLSPLSSDPLFSSIVTLYTLILLYFPRLFLGIVFSPVLISTGILLLALLRLGAIQRIDKEFNSTEAQQTHDSADEDHEWVSWEANSEFKTEMGLDFDLDPDPFYADSFVEWNVRAPLEVIYEEYEGEENDDFVTNEKEETRVVGIQRYPSLSLCYPESDSDSSSDGEFMPIGVWDSPESMCFRWQEEDGEGLIEIELDGKRTSEVFHVEEDNLIEIDISPARNGEFSG</sequence>
<protein>
    <submittedName>
        <fullName evidence="2">Uncharacterized protein</fullName>
    </submittedName>
</protein>
<proteinExistence type="predicted"/>
<dbReference type="PANTHER" id="PTHR37746">
    <property type="entry name" value="TRANSMEMBRANE PROTEIN"/>
    <property type="match status" value="1"/>
</dbReference>
<keyword evidence="1" id="KW-1133">Transmembrane helix</keyword>